<gene>
    <name evidence="1" type="ORF">KK1_032524</name>
</gene>
<evidence type="ECO:0000313" key="1">
    <source>
        <dbReference type="EMBL" id="KYP45910.1"/>
    </source>
</evidence>
<reference evidence="1" key="1">
    <citation type="journal article" date="2012" name="Nat. Biotechnol.">
        <title>Draft genome sequence of pigeonpea (Cajanus cajan), an orphan legume crop of resource-poor farmers.</title>
        <authorList>
            <person name="Varshney R.K."/>
            <person name="Chen W."/>
            <person name="Li Y."/>
            <person name="Bharti A.K."/>
            <person name="Saxena R.K."/>
            <person name="Schlueter J.A."/>
            <person name="Donoghue M.T."/>
            <person name="Azam S."/>
            <person name="Fan G."/>
            <person name="Whaley A.M."/>
            <person name="Farmer A.D."/>
            <person name="Sheridan J."/>
            <person name="Iwata A."/>
            <person name="Tuteja R."/>
            <person name="Penmetsa R.V."/>
            <person name="Wu W."/>
            <person name="Upadhyaya H.D."/>
            <person name="Yang S.P."/>
            <person name="Shah T."/>
            <person name="Saxena K.B."/>
            <person name="Michael T."/>
            <person name="McCombie W.R."/>
            <person name="Yang B."/>
            <person name="Zhang G."/>
            <person name="Yang H."/>
            <person name="Wang J."/>
            <person name="Spillane C."/>
            <person name="Cook D.R."/>
            <person name="May G.D."/>
            <person name="Xu X."/>
            <person name="Jackson S.A."/>
        </authorList>
    </citation>
    <scope>NUCLEOTIDE SEQUENCE [LARGE SCALE GENOMIC DNA]</scope>
</reference>
<sequence length="160" mass="18189">MGQAPPPLLNLDLNEAHLNADERELHAHLGYLSNQFIAEKKREKELNRLLKTAENNYWWATPVDNMNKTQLEKFKTALLDLKTNINLKKQKLLNESTYNCPCFFAASAGSSSNVNDIGTVHPPPLLRNRVIDDSVTCHHQFNNMDKDGEGEGHGPTFRFF</sequence>
<dbReference type="Proteomes" id="UP000075243">
    <property type="component" value="Unassembled WGS sequence"/>
</dbReference>
<protein>
    <submittedName>
        <fullName evidence="1">Agamous-like MADS-box protein AGL62</fullName>
    </submittedName>
</protein>
<proteinExistence type="predicted"/>
<dbReference type="EMBL" id="KQ483575">
    <property type="protein sequence ID" value="KYP45910.1"/>
    <property type="molecule type" value="Genomic_DNA"/>
</dbReference>
<organism evidence="1 2">
    <name type="scientific">Cajanus cajan</name>
    <name type="common">Pigeon pea</name>
    <name type="synonym">Cajanus indicus</name>
    <dbReference type="NCBI Taxonomy" id="3821"/>
    <lineage>
        <taxon>Eukaryota</taxon>
        <taxon>Viridiplantae</taxon>
        <taxon>Streptophyta</taxon>
        <taxon>Embryophyta</taxon>
        <taxon>Tracheophyta</taxon>
        <taxon>Spermatophyta</taxon>
        <taxon>Magnoliopsida</taxon>
        <taxon>eudicotyledons</taxon>
        <taxon>Gunneridae</taxon>
        <taxon>Pentapetalae</taxon>
        <taxon>rosids</taxon>
        <taxon>fabids</taxon>
        <taxon>Fabales</taxon>
        <taxon>Fabaceae</taxon>
        <taxon>Papilionoideae</taxon>
        <taxon>50 kb inversion clade</taxon>
        <taxon>NPAAA clade</taxon>
        <taxon>indigoferoid/millettioid clade</taxon>
        <taxon>Phaseoleae</taxon>
        <taxon>Cajanus</taxon>
    </lineage>
</organism>
<dbReference type="OMA" id="NESTYNC"/>
<keyword evidence="2" id="KW-1185">Reference proteome</keyword>
<accession>A0A151RTN8</accession>
<dbReference type="AlphaFoldDB" id="A0A151RTN8"/>
<dbReference type="Gramene" id="C.cajan_35672.t">
    <property type="protein sequence ID" value="C.cajan_35672.t.cds1"/>
    <property type="gene ID" value="C.cajan_35672"/>
</dbReference>
<name>A0A151RTN8_CAJCA</name>
<evidence type="ECO:0000313" key="2">
    <source>
        <dbReference type="Proteomes" id="UP000075243"/>
    </source>
</evidence>